<dbReference type="EMBL" id="SSTE01008362">
    <property type="protein sequence ID" value="KAA0055943.1"/>
    <property type="molecule type" value="Genomic_DNA"/>
</dbReference>
<gene>
    <name evidence="2" type="ORF">E5676_scaffold289G00630</name>
    <name evidence="1" type="ORF">E6C27_scaffold319G00690</name>
</gene>
<dbReference type="AlphaFoldDB" id="A0A5A7UJ34"/>
<sequence length="207" mass="24022">MPLLRTVVGLSLTEIVDVKEMIAMFLHVLAHDVKNRVMQREFNVTVIEATFYGPAELPWGIGWDIQKGECACSRMTFVQNAEGRNCYECTRRLRHERGFRICPCRFGRIRSRLTNSPGRPWPRKQTARYYYLCDVGYPNAEGFLAPYRDQRYHLKSYYPLQVQCHTILACCLLHNLINKEMVSCNDIDELDEGDSTYATTIAIEDIQ</sequence>
<evidence type="ECO:0000313" key="2">
    <source>
        <dbReference type="EMBL" id="TYK28149.1"/>
    </source>
</evidence>
<dbReference type="Proteomes" id="UP000321393">
    <property type="component" value="Unassembled WGS sequence"/>
</dbReference>
<name>A0A5A7UJ34_CUCMM</name>
<dbReference type="Proteomes" id="UP000321947">
    <property type="component" value="Unassembled WGS sequence"/>
</dbReference>
<dbReference type="EMBL" id="SSTD01002353">
    <property type="protein sequence ID" value="TYK28149.1"/>
    <property type="molecule type" value="Genomic_DNA"/>
</dbReference>
<organism evidence="1 3">
    <name type="scientific">Cucumis melo var. makuwa</name>
    <name type="common">Oriental melon</name>
    <dbReference type="NCBI Taxonomy" id="1194695"/>
    <lineage>
        <taxon>Eukaryota</taxon>
        <taxon>Viridiplantae</taxon>
        <taxon>Streptophyta</taxon>
        <taxon>Embryophyta</taxon>
        <taxon>Tracheophyta</taxon>
        <taxon>Spermatophyta</taxon>
        <taxon>Magnoliopsida</taxon>
        <taxon>eudicotyledons</taxon>
        <taxon>Gunneridae</taxon>
        <taxon>Pentapetalae</taxon>
        <taxon>rosids</taxon>
        <taxon>fabids</taxon>
        <taxon>Cucurbitales</taxon>
        <taxon>Cucurbitaceae</taxon>
        <taxon>Benincaseae</taxon>
        <taxon>Cucumis</taxon>
    </lineage>
</organism>
<proteinExistence type="predicted"/>
<dbReference type="OrthoDB" id="1851308at2759"/>
<comment type="caution">
    <text evidence="1">The sequence shown here is derived from an EMBL/GenBank/DDBJ whole genome shotgun (WGS) entry which is preliminary data.</text>
</comment>
<evidence type="ECO:0000313" key="1">
    <source>
        <dbReference type="EMBL" id="KAA0055943.1"/>
    </source>
</evidence>
<evidence type="ECO:0000313" key="4">
    <source>
        <dbReference type="Proteomes" id="UP000321947"/>
    </source>
</evidence>
<reference evidence="3 4" key="1">
    <citation type="submission" date="2019-08" db="EMBL/GenBank/DDBJ databases">
        <title>Draft genome sequences of two oriental melons (Cucumis melo L. var makuwa).</title>
        <authorList>
            <person name="Kwon S.-Y."/>
        </authorList>
    </citation>
    <scope>NUCLEOTIDE SEQUENCE [LARGE SCALE GENOMIC DNA]</scope>
    <source>
        <strain evidence="4">cv. Chang Bougi</strain>
        <strain evidence="3">cv. SW 3</strain>
        <tissue evidence="1">Leaf</tissue>
    </source>
</reference>
<accession>A0A5A7UJ34</accession>
<evidence type="ECO:0000313" key="3">
    <source>
        <dbReference type="Proteomes" id="UP000321393"/>
    </source>
</evidence>
<protein>
    <submittedName>
        <fullName evidence="1">Retrotransposon protein</fullName>
    </submittedName>
</protein>